<dbReference type="PROSITE" id="PS51257">
    <property type="entry name" value="PROKAR_LIPOPROTEIN"/>
    <property type="match status" value="1"/>
</dbReference>
<comment type="caution">
    <text evidence="6">The sequence shown here is derived from an EMBL/GenBank/DDBJ whole genome shotgun (WGS) entry which is preliminary data.</text>
</comment>
<proteinExistence type="predicted"/>
<evidence type="ECO:0000256" key="3">
    <source>
        <dbReference type="ARBA" id="ARBA00022989"/>
    </source>
</evidence>
<feature type="transmembrane region" description="Helical" evidence="5">
    <location>
        <begin position="7"/>
        <end position="27"/>
    </location>
</feature>
<evidence type="ECO:0000313" key="6">
    <source>
        <dbReference type="EMBL" id="MDN7242201.1"/>
    </source>
</evidence>
<dbReference type="InterPro" id="IPR007343">
    <property type="entry name" value="Uncharacterised_pept_Zn_put"/>
</dbReference>
<keyword evidence="3 5" id="KW-1133">Transmembrane helix</keyword>
<accession>A0ABT8N2U2</accession>
<organism evidence="6 7">
    <name type="scientific">Planococcus shixiaomingii</name>
    <dbReference type="NCBI Taxonomy" id="3058393"/>
    <lineage>
        <taxon>Bacteria</taxon>
        <taxon>Bacillati</taxon>
        <taxon>Bacillota</taxon>
        <taxon>Bacilli</taxon>
        <taxon>Bacillales</taxon>
        <taxon>Caryophanaceae</taxon>
        <taxon>Planococcus</taxon>
    </lineage>
</organism>
<keyword evidence="4 5" id="KW-0472">Membrane</keyword>
<dbReference type="Proteomes" id="UP001172055">
    <property type="component" value="Unassembled WGS sequence"/>
</dbReference>
<comment type="subcellular location">
    <subcellularLocation>
        <location evidence="1">Membrane</location>
        <topology evidence="1">Single-pass membrane protein</topology>
    </subcellularLocation>
</comment>
<dbReference type="EMBL" id="JAUJWV010000001">
    <property type="protein sequence ID" value="MDN7242201.1"/>
    <property type="molecule type" value="Genomic_DNA"/>
</dbReference>
<reference evidence="6 7" key="1">
    <citation type="submission" date="2023-06" db="EMBL/GenBank/DDBJ databases">
        <title>Novel species in genus Planococcus.</title>
        <authorList>
            <person name="Ning S."/>
        </authorList>
    </citation>
    <scope>NUCLEOTIDE SEQUENCE [LARGE SCALE GENOMIC DNA]</scope>
    <source>
        <strain evidence="6 7">N028</strain>
    </source>
</reference>
<protein>
    <submittedName>
        <fullName evidence="6">Neutral zinc metallopeptidase</fullName>
    </submittedName>
</protein>
<evidence type="ECO:0000256" key="1">
    <source>
        <dbReference type="ARBA" id="ARBA00004167"/>
    </source>
</evidence>
<evidence type="ECO:0000256" key="5">
    <source>
        <dbReference type="SAM" id="Phobius"/>
    </source>
</evidence>
<name>A0ABT8N2U2_9BACL</name>
<evidence type="ECO:0000313" key="7">
    <source>
        <dbReference type="Proteomes" id="UP001172055"/>
    </source>
</evidence>
<evidence type="ECO:0000256" key="4">
    <source>
        <dbReference type="ARBA" id="ARBA00023136"/>
    </source>
</evidence>
<dbReference type="PANTHER" id="PTHR30168:SF0">
    <property type="entry name" value="INNER MEMBRANE PROTEIN"/>
    <property type="match status" value="1"/>
</dbReference>
<dbReference type="Pfam" id="PF04228">
    <property type="entry name" value="Zn_peptidase"/>
    <property type="match status" value="1"/>
</dbReference>
<gene>
    <name evidence="6" type="ORF">QWY14_10345</name>
</gene>
<evidence type="ECO:0000256" key="2">
    <source>
        <dbReference type="ARBA" id="ARBA00022692"/>
    </source>
</evidence>
<keyword evidence="2 5" id="KW-0812">Transmembrane</keyword>
<dbReference type="PANTHER" id="PTHR30168">
    <property type="entry name" value="PUTATIVE MEMBRANE PROTEIN YPFJ"/>
    <property type="match status" value="1"/>
</dbReference>
<keyword evidence="7" id="KW-1185">Reference proteome</keyword>
<sequence length="287" mass="30581">MKKGEIIVFNLPGNILLTVLMVLVLGACGPEQETSTAGNEEPSGELKMIELPKAPAAEPGETVTYGFTADKSSGAMTSYLELLINNVHSLWADLMVQGGHNMPIVDYSLPYAGETEATSCIGTESTGPDDAFYCAEDDAIVFANELAMKIWENEVESNADPVAGADAGNFAVAAAMAHLYAHSLQAEWGWLPVQADQERLVPVKQTELNADCLAGVWAHSAYDKELLESSVVEKAMETLSGAGRFDLIADEDQGTPAERTDAFMAGFDSGMSSSCDSFLLSKDAPKQ</sequence>